<dbReference type="SUPFAM" id="SSF53328">
    <property type="entry name" value="Formyltransferase"/>
    <property type="match status" value="1"/>
</dbReference>
<feature type="domain" description="Formyl transferase N-terminal" evidence="1">
    <location>
        <begin position="43"/>
        <end position="122"/>
    </location>
</feature>
<evidence type="ECO:0000259" key="1">
    <source>
        <dbReference type="Pfam" id="PF00551"/>
    </source>
</evidence>
<dbReference type="InterPro" id="IPR036477">
    <property type="entry name" value="Formyl_transf_N_sf"/>
</dbReference>
<proteinExistence type="predicted"/>
<evidence type="ECO:0000313" key="4">
    <source>
        <dbReference type="Proteomes" id="UP000290244"/>
    </source>
</evidence>
<feature type="domain" description="Methionyl-tRNA formyltransferase-like C-terminal" evidence="2">
    <location>
        <begin position="168"/>
        <end position="224"/>
    </location>
</feature>
<protein>
    <submittedName>
        <fullName evidence="3">Methionyl-tRNA formyltransferase</fullName>
    </submittedName>
</protein>
<dbReference type="InterPro" id="IPR011034">
    <property type="entry name" value="Formyl_transferase-like_C_sf"/>
</dbReference>
<gene>
    <name evidence="3" type="ORF">EMK97_05535</name>
</gene>
<dbReference type="Pfam" id="PF21553">
    <property type="entry name" value="Formyl_trans_C_2"/>
    <property type="match status" value="1"/>
</dbReference>
<reference evidence="3 4" key="1">
    <citation type="submission" date="2018-12" db="EMBL/GenBank/DDBJ databases">
        <title>Complete genome of Litorilituus sediminis.</title>
        <authorList>
            <person name="Liu A."/>
            <person name="Rong J."/>
        </authorList>
    </citation>
    <scope>NUCLEOTIDE SEQUENCE [LARGE SCALE GENOMIC DNA]</scope>
    <source>
        <strain evidence="3 4">JCM 17549</strain>
    </source>
</reference>
<dbReference type="InterPro" id="IPR002376">
    <property type="entry name" value="Formyl_transf_N"/>
</dbReference>
<dbReference type="RefSeq" id="WP_130604391.1">
    <property type="nucleotide sequence ID" value="NZ_CP034759.1"/>
</dbReference>
<dbReference type="Proteomes" id="UP000290244">
    <property type="component" value="Chromosome"/>
</dbReference>
<keyword evidence="4" id="KW-1185">Reference proteome</keyword>
<keyword evidence="3" id="KW-0808">Transferase</keyword>
<dbReference type="Gene3D" id="3.40.50.170">
    <property type="entry name" value="Formyl transferase, N-terminal domain"/>
    <property type="match status" value="1"/>
</dbReference>
<accession>A0A4V0ZGL6</accession>
<dbReference type="Gene3D" id="3.10.25.20">
    <property type="match status" value="1"/>
</dbReference>
<dbReference type="AlphaFoldDB" id="A0A4V0ZGL6"/>
<dbReference type="InterPro" id="IPR049355">
    <property type="entry name" value="Formyl_trans-like_C"/>
</dbReference>
<evidence type="ECO:0000313" key="3">
    <source>
        <dbReference type="EMBL" id="QBG37730.1"/>
    </source>
</evidence>
<evidence type="ECO:0000259" key="2">
    <source>
        <dbReference type="Pfam" id="PF21553"/>
    </source>
</evidence>
<dbReference type="CDD" id="cd08821">
    <property type="entry name" value="FMT_core_like_1"/>
    <property type="match status" value="1"/>
</dbReference>
<dbReference type="OrthoDB" id="9802815at2"/>
<dbReference type="SUPFAM" id="SSF50486">
    <property type="entry name" value="FMT C-terminal domain-like"/>
    <property type="match status" value="1"/>
</dbReference>
<dbReference type="KEGG" id="lsd:EMK97_05535"/>
<dbReference type="Pfam" id="PF00551">
    <property type="entry name" value="Formyl_trans_N"/>
    <property type="match status" value="1"/>
</dbReference>
<organism evidence="3 4">
    <name type="scientific">Litorilituus sediminis</name>
    <dbReference type="NCBI Taxonomy" id="718192"/>
    <lineage>
        <taxon>Bacteria</taxon>
        <taxon>Pseudomonadati</taxon>
        <taxon>Pseudomonadota</taxon>
        <taxon>Gammaproteobacteria</taxon>
        <taxon>Alteromonadales</taxon>
        <taxon>Colwelliaceae</taxon>
        <taxon>Litorilituus</taxon>
    </lineage>
</organism>
<sequence length="229" mass="26223">MNPNHHYIVATIKDWHIEAFKHYSKDLPGNWHLITDKAQLTPQFLRQISPKYIFFPHWSWIVPKEILTQFNCVCFHMTDLPYGRGGSPLQNLIARGHQETKLTALKMTEELDAGPIYLKSPLSLTGSAQQIFERSALLTAKMITSIVELQPEPTPQTGAVTHFNRRTPEQSEIQGNESLDKLYDVIRMLDAKSYPKAFLHYGDFTLHFENAQLTDDSLTASISISKREK</sequence>
<name>A0A4V0ZGL6_9GAMM</name>
<dbReference type="EMBL" id="CP034759">
    <property type="protein sequence ID" value="QBG37730.1"/>
    <property type="molecule type" value="Genomic_DNA"/>
</dbReference>
<dbReference type="GO" id="GO:0016740">
    <property type="term" value="F:transferase activity"/>
    <property type="evidence" value="ECO:0007669"/>
    <property type="project" value="UniProtKB-KW"/>
</dbReference>